<organism evidence="1 2">
    <name type="scientific">Candidatus Acidulodesulfobacterium acidiphilum</name>
    <dbReference type="NCBI Taxonomy" id="2597224"/>
    <lineage>
        <taxon>Bacteria</taxon>
        <taxon>Deltaproteobacteria</taxon>
        <taxon>Candidatus Acidulodesulfobacterales</taxon>
        <taxon>Candidatus Acidulodesulfobacterium</taxon>
    </lineage>
</organism>
<evidence type="ECO:0000313" key="2">
    <source>
        <dbReference type="Proteomes" id="UP000322454"/>
    </source>
</evidence>
<name>A0A520XG69_9DELT</name>
<reference evidence="1 2" key="1">
    <citation type="submission" date="2019-01" db="EMBL/GenBank/DDBJ databases">
        <title>Insights into ecological role of a new deltaproteobacterial order Candidatus Sinidesulfobacterales (Sva0485) by metagenomics and metatranscriptomics.</title>
        <authorList>
            <person name="Tan S."/>
            <person name="Liu J."/>
            <person name="Fang Y."/>
            <person name="Hedlund B."/>
            <person name="Lian Z.-H."/>
            <person name="Huang L.-Y."/>
            <person name="Li J.-T."/>
            <person name="Huang L.-N."/>
            <person name="Li W.-J."/>
            <person name="Jiang H.-C."/>
            <person name="Dong H.-L."/>
            <person name="Shu W.-S."/>
        </authorList>
    </citation>
    <scope>NUCLEOTIDE SEQUENCE [LARGE SCALE GENOMIC DNA]</scope>
    <source>
        <strain evidence="1">AP4</strain>
    </source>
</reference>
<dbReference type="EMBL" id="SHMQ01000002">
    <property type="protein sequence ID" value="RZV40188.1"/>
    <property type="molecule type" value="Genomic_DNA"/>
</dbReference>
<sequence length="68" mass="8094">MQYNLFGEIEEEKEENRFADRIELSEEERLEIARAVYRVFKEDIKEIIDTNAGKIIYRKKDTPSVRAG</sequence>
<dbReference type="AlphaFoldDB" id="A0A520XG69"/>
<comment type="caution">
    <text evidence="1">The sequence shown here is derived from an EMBL/GenBank/DDBJ whole genome shotgun (WGS) entry which is preliminary data.</text>
</comment>
<gene>
    <name evidence="1" type="ORF">EVJ48_01475</name>
</gene>
<dbReference type="Proteomes" id="UP000322454">
    <property type="component" value="Unassembled WGS sequence"/>
</dbReference>
<accession>A0A520XG69</accession>
<protein>
    <submittedName>
        <fullName evidence="1">Uncharacterized protein</fullName>
    </submittedName>
</protein>
<proteinExistence type="predicted"/>
<evidence type="ECO:0000313" key="1">
    <source>
        <dbReference type="EMBL" id="RZV40188.1"/>
    </source>
</evidence>